<gene>
    <name evidence="2" type="ORF">VNO77_17658</name>
</gene>
<organism evidence="2 3">
    <name type="scientific">Canavalia gladiata</name>
    <name type="common">Sword bean</name>
    <name type="synonym">Dolichos gladiatus</name>
    <dbReference type="NCBI Taxonomy" id="3824"/>
    <lineage>
        <taxon>Eukaryota</taxon>
        <taxon>Viridiplantae</taxon>
        <taxon>Streptophyta</taxon>
        <taxon>Embryophyta</taxon>
        <taxon>Tracheophyta</taxon>
        <taxon>Spermatophyta</taxon>
        <taxon>Magnoliopsida</taxon>
        <taxon>eudicotyledons</taxon>
        <taxon>Gunneridae</taxon>
        <taxon>Pentapetalae</taxon>
        <taxon>rosids</taxon>
        <taxon>fabids</taxon>
        <taxon>Fabales</taxon>
        <taxon>Fabaceae</taxon>
        <taxon>Papilionoideae</taxon>
        <taxon>50 kb inversion clade</taxon>
        <taxon>NPAAA clade</taxon>
        <taxon>indigoferoid/millettioid clade</taxon>
        <taxon>Phaseoleae</taxon>
        <taxon>Canavalia</taxon>
    </lineage>
</organism>
<keyword evidence="1" id="KW-0812">Transmembrane</keyword>
<evidence type="ECO:0000313" key="3">
    <source>
        <dbReference type="Proteomes" id="UP001367508"/>
    </source>
</evidence>
<dbReference type="Proteomes" id="UP001367508">
    <property type="component" value="Unassembled WGS sequence"/>
</dbReference>
<dbReference type="AlphaFoldDB" id="A0AAN9QIX0"/>
<keyword evidence="3" id="KW-1185">Reference proteome</keyword>
<proteinExistence type="predicted"/>
<reference evidence="2 3" key="1">
    <citation type="submission" date="2024-01" db="EMBL/GenBank/DDBJ databases">
        <title>The genomes of 5 underutilized Papilionoideae crops provide insights into root nodulation and disease resistanc.</title>
        <authorList>
            <person name="Jiang F."/>
        </authorList>
    </citation>
    <scope>NUCLEOTIDE SEQUENCE [LARGE SCALE GENOMIC DNA]</scope>
    <source>
        <strain evidence="2">LVBAO_FW01</strain>
        <tissue evidence="2">Leaves</tissue>
    </source>
</reference>
<feature type="transmembrane region" description="Helical" evidence="1">
    <location>
        <begin position="26"/>
        <end position="47"/>
    </location>
</feature>
<keyword evidence="1" id="KW-0472">Membrane</keyword>
<comment type="caution">
    <text evidence="2">The sequence shown here is derived from an EMBL/GenBank/DDBJ whole genome shotgun (WGS) entry which is preliminary data.</text>
</comment>
<protein>
    <submittedName>
        <fullName evidence="2">Uncharacterized protein</fullName>
    </submittedName>
</protein>
<sequence>MYLLVFMNLTKEMTDKYMNKIEMDEWMFILMNLLNASFWHLFMIGPIKILSLSNIDRAKVAVAMTKDLESST</sequence>
<keyword evidence="1" id="KW-1133">Transmembrane helix</keyword>
<dbReference type="EMBL" id="JAYMYQ010000004">
    <property type="protein sequence ID" value="KAK7337099.1"/>
    <property type="molecule type" value="Genomic_DNA"/>
</dbReference>
<accession>A0AAN9QIX0</accession>
<name>A0AAN9QIX0_CANGL</name>
<evidence type="ECO:0000256" key="1">
    <source>
        <dbReference type="SAM" id="Phobius"/>
    </source>
</evidence>
<evidence type="ECO:0000313" key="2">
    <source>
        <dbReference type="EMBL" id="KAK7337099.1"/>
    </source>
</evidence>